<evidence type="ECO:0000313" key="2">
    <source>
        <dbReference type="Proteomes" id="UP000265520"/>
    </source>
</evidence>
<feature type="non-terminal residue" evidence="1">
    <location>
        <position position="1"/>
    </location>
</feature>
<evidence type="ECO:0000313" key="1">
    <source>
        <dbReference type="EMBL" id="MCI75210.1"/>
    </source>
</evidence>
<comment type="caution">
    <text evidence="1">The sequence shown here is derived from an EMBL/GenBank/DDBJ whole genome shotgun (WGS) entry which is preliminary data.</text>
</comment>
<reference evidence="1 2" key="1">
    <citation type="journal article" date="2018" name="Front. Plant Sci.">
        <title>Red Clover (Trifolium pratense) and Zigzag Clover (T. medium) - A Picture of Genomic Similarities and Differences.</title>
        <authorList>
            <person name="Dluhosova J."/>
            <person name="Istvanek J."/>
            <person name="Nedelnik J."/>
            <person name="Repkova J."/>
        </authorList>
    </citation>
    <scope>NUCLEOTIDE SEQUENCE [LARGE SCALE GENOMIC DNA]</scope>
    <source>
        <strain evidence="2">cv. 10/8</strain>
        <tissue evidence="1">Leaf</tissue>
    </source>
</reference>
<name>A0A392US98_9FABA</name>
<keyword evidence="2" id="KW-1185">Reference proteome</keyword>
<dbReference type="Proteomes" id="UP000265520">
    <property type="component" value="Unassembled WGS sequence"/>
</dbReference>
<dbReference type="AlphaFoldDB" id="A0A392US98"/>
<organism evidence="1 2">
    <name type="scientific">Trifolium medium</name>
    <dbReference type="NCBI Taxonomy" id="97028"/>
    <lineage>
        <taxon>Eukaryota</taxon>
        <taxon>Viridiplantae</taxon>
        <taxon>Streptophyta</taxon>
        <taxon>Embryophyta</taxon>
        <taxon>Tracheophyta</taxon>
        <taxon>Spermatophyta</taxon>
        <taxon>Magnoliopsida</taxon>
        <taxon>eudicotyledons</taxon>
        <taxon>Gunneridae</taxon>
        <taxon>Pentapetalae</taxon>
        <taxon>rosids</taxon>
        <taxon>fabids</taxon>
        <taxon>Fabales</taxon>
        <taxon>Fabaceae</taxon>
        <taxon>Papilionoideae</taxon>
        <taxon>50 kb inversion clade</taxon>
        <taxon>NPAAA clade</taxon>
        <taxon>Hologalegina</taxon>
        <taxon>IRL clade</taxon>
        <taxon>Trifolieae</taxon>
        <taxon>Trifolium</taxon>
    </lineage>
</organism>
<feature type="non-terminal residue" evidence="1">
    <location>
        <position position="77"/>
    </location>
</feature>
<proteinExistence type="predicted"/>
<accession>A0A392US98</accession>
<protein>
    <submittedName>
        <fullName evidence="1">Uncharacterized protein</fullName>
    </submittedName>
</protein>
<sequence length="77" mass="8463">DVRKFLQEGNVSDWGKVIEVREKKNTEGLGYVPTTKKGKSGDILAPHAFRSAGFIYAPPETNAVIEGDDEEEPPSFV</sequence>
<dbReference type="EMBL" id="LXQA010877376">
    <property type="protein sequence ID" value="MCI75210.1"/>
    <property type="molecule type" value="Genomic_DNA"/>
</dbReference>